<protein>
    <submittedName>
        <fullName evidence="1">Uncharacterized protein</fullName>
    </submittedName>
</protein>
<dbReference type="EMBL" id="LR796246">
    <property type="protein sequence ID" value="CAB4130609.1"/>
    <property type="molecule type" value="Genomic_DNA"/>
</dbReference>
<name>A0A6J5LG27_9CAUD</name>
<accession>A0A6J5LG27</accession>
<organism evidence="1">
    <name type="scientific">uncultured Caudovirales phage</name>
    <dbReference type="NCBI Taxonomy" id="2100421"/>
    <lineage>
        <taxon>Viruses</taxon>
        <taxon>Duplodnaviria</taxon>
        <taxon>Heunggongvirae</taxon>
        <taxon>Uroviricota</taxon>
        <taxon>Caudoviricetes</taxon>
        <taxon>Peduoviridae</taxon>
        <taxon>Maltschvirus</taxon>
        <taxon>Maltschvirus maltsch</taxon>
    </lineage>
</organism>
<evidence type="ECO:0000313" key="1">
    <source>
        <dbReference type="EMBL" id="CAB4130609.1"/>
    </source>
</evidence>
<sequence length="52" mass="6320">MNTKILKQARCLWNVDNVSRETNRANQRKWVRSLRMLGDKWLLAKPMERKHV</sequence>
<proteinExistence type="predicted"/>
<reference evidence="1" key="1">
    <citation type="submission" date="2020-04" db="EMBL/GenBank/DDBJ databases">
        <authorList>
            <person name="Chiriac C."/>
            <person name="Salcher M."/>
            <person name="Ghai R."/>
            <person name="Kavagutti S V."/>
        </authorList>
    </citation>
    <scope>NUCLEOTIDE SEQUENCE</scope>
</reference>
<gene>
    <name evidence="1" type="ORF">UFOVP133_5</name>
</gene>